<gene>
    <name evidence="5" type="ORF">HUF19_16980</name>
</gene>
<name>A0ABY6AE11_9GAMM</name>
<dbReference type="SUPFAM" id="SSF53850">
    <property type="entry name" value="Periplasmic binding protein-like II"/>
    <property type="match status" value="1"/>
</dbReference>
<feature type="signal peptide" evidence="3">
    <location>
        <begin position="1"/>
        <end position="29"/>
    </location>
</feature>
<dbReference type="Gene3D" id="3.40.190.10">
    <property type="entry name" value="Periplasmic binding protein-like II"/>
    <property type="match status" value="2"/>
</dbReference>
<keyword evidence="6" id="KW-1185">Reference proteome</keyword>
<evidence type="ECO:0000256" key="3">
    <source>
        <dbReference type="SAM" id="SignalP"/>
    </source>
</evidence>
<dbReference type="EMBL" id="CP054475">
    <property type="protein sequence ID" value="UXD89027.1"/>
    <property type="molecule type" value="Genomic_DNA"/>
</dbReference>
<dbReference type="PANTHER" id="PTHR35936">
    <property type="entry name" value="MEMBRANE-BOUND LYTIC MUREIN TRANSGLYCOSYLASE F"/>
    <property type="match status" value="1"/>
</dbReference>
<feature type="chain" id="PRO_5045858160" evidence="3">
    <location>
        <begin position="30"/>
        <end position="267"/>
    </location>
</feature>
<comment type="similarity">
    <text evidence="1">Belongs to the bacterial solute-binding protein 3 family.</text>
</comment>
<protein>
    <submittedName>
        <fullName evidence="5">Transporter substrate-binding domain-containing protein</fullName>
    </submittedName>
</protein>
<keyword evidence="2 3" id="KW-0732">Signal</keyword>
<sequence>MTENKRFTAICQRVVLVLSWLMIAASSLAADGRPQLRIAVPDDGYPPYVVRQDDQLHGILIDPMHKAAQRAGIELEFVYMPELRSLHMLESGQIDGRMESPYWTEQPENYLWTDLVVWLEDVLVYRNDQPFDLEQEDGLLGGEIITHLGYAYPALQPAFANGSLIRLDKPTEQDMLNTLLISQAETARALIIGRDVAQWYVAKQPQLQALPLTFSKRVYGCAPMGFQFARNERVKALLQRLNKEFPPGSRKRCQPIAPVTLAPAAGH</sequence>
<evidence type="ECO:0000256" key="1">
    <source>
        <dbReference type="ARBA" id="ARBA00010333"/>
    </source>
</evidence>
<dbReference type="PANTHER" id="PTHR35936:SF6">
    <property type="entry name" value="AMINO ACID ABC TRANSPORTER SUBSTRATE-BINDING PAAT FAMILY PROTEIN"/>
    <property type="match status" value="1"/>
</dbReference>
<dbReference type="Pfam" id="PF00497">
    <property type="entry name" value="SBP_bac_3"/>
    <property type="match status" value="1"/>
</dbReference>
<dbReference type="Proteomes" id="UP001065322">
    <property type="component" value="Chromosome"/>
</dbReference>
<evidence type="ECO:0000313" key="5">
    <source>
        <dbReference type="EMBL" id="UXD89027.1"/>
    </source>
</evidence>
<organism evidence="5 6">
    <name type="scientific">Thalassolituus hydrocarboniclasticus</name>
    <dbReference type="NCBI Taxonomy" id="2742796"/>
    <lineage>
        <taxon>Bacteria</taxon>
        <taxon>Pseudomonadati</taxon>
        <taxon>Pseudomonadota</taxon>
        <taxon>Gammaproteobacteria</taxon>
        <taxon>Oceanospirillales</taxon>
        <taxon>Oceanospirillaceae</taxon>
        <taxon>Thalassolituus</taxon>
    </lineage>
</organism>
<accession>A0ABY6AE11</accession>
<dbReference type="RefSeq" id="WP_260997713.1">
    <property type="nucleotide sequence ID" value="NZ_CP054475.1"/>
</dbReference>
<dbReference type="InterPro" id="IPR001638">
    <property type="entry name" value="Solute-binding_3/MltF_N"/>
</dbReference>
<reference evidence="6" key="1">
    <citation type="submission" date="2020-06" db="EMBL/GenBank/DDBJ databases">
        <title>Thalassolituus marinus alknpb1M-1, a hydrocarbon-degrading bacterium isolated from the deep-sea overlying water using an in-situ strategy from the South China Sea basin.</title>
        <authorList>
            <person name="Dong C."/>
            <person name="Chen Y."/>
            <person name="Shao Z."/>
        </authorList>
    </citation>
    <scope>NUCLEOTIDE SEQUENCE [LARGE SCALE GENOMIC DNA]</scope>
    <source>
        <strain evidence="6">alknpb1M-1</strain>
    </source>
</reference>
<feature type="domain" description="Solute-binding protein family 3/N-terminal" evidence="4">
    <location>
        <begin position="42"/>
        <end position="214"/>
    </location>
</feature>
<evidence type="ECO:0000256" key="2">
    <source>
        <dbReference type="ARBA" id="ARBA00022729"/>
    </source>
</evidence>
<evidence type="ECO:0000313" key="6">
    <source>
        <dbReference type="Proteomes" id="UP001065322"/>
    </source>
</evidence>
<evidence type="ECO:0000259" key="4">
    <source>
        <dbReference type="Pfam" id="PF00497"/>
    </source>
</evidence>
<proteinExistence type="inferred from homology"/>